<dbReference type="EMBL" id="JAWQEG010000535">
    <property type="protein sequence ID" value="KAK3888728.1"/>
    <property type="molecule type" value="Genomic_DNA"/>
</dbReference>
<name>A0AAE1KYD1_PETCI</name>
<comment type="caution">
    <text evidence="2">The sequence shown here is derived from an EMBL/GenBank/DDBJ whole genome shotgun (WGS) entry which is preliminary data.</text>
</comment>
<feature type="compositionally biased region" description="Low complexity" evidence="1">
    <location>
        <begin position="34"/>
        <end position="68"/>
    </location>
</feature>
<feature type="region of interest" description="Disordered" evidence="1">
    <location>
        <begin position="34"/>
        <end position="99"/>
    </location>
</feature>
<accession>A0AAE1KYD1</accession>
<keyword evidence="3" id="KW-1185">Reference proteome</keyword>
<reference evidence="2" key="1">
    <citation type="submission" date="2023-10" db="EMBL/GenBank/DDBJ databases">
        <title>Genome assemblies of two species of porcelain crab, Petrolisthes cinctipes and Petrolisthes manimaculis (Anomura: Porcellanidae).</title>
        <authorList>
            <person name="Angst P."/>
        </authorList>
    </citation>
    <scope>NUCLEOTIDE SEQUENCE</scope>
    <source>
        <strain evidence="2">PB745_01</strain>
        <tissue evidence="2">Gill</tissue>
    </source>
</reference>
<dbReference type="AlphaFoldDB" id="A0AAE1KYD1"/>
<gene>
    <name evidence="2" type="ORF">Pcinc_007203</name>
</gene>
<evidence type="ECO:0000313" key="3">
    <source>
        <dbReference type="Proteomes" id="UP001286313"/>
    </source>
</evidence>
<dbReference type="Proteomes" id="UP001286313">
    <property type="component" value="Unassembled WGS sequence"/>
</dbReference>
<evidence type="ECO:0000313" key="2">
    <source>
        <dbReference type="EMBL" id="KAK3888728.1"/>
    </source>
</evidence>
<protein>
    <submittedName>
        <fullName evidence="2">Uncharacterized protein</fullName>
    </submittedName>
</protein>
<evidence type="ECO:0000256" key="1">
    <source>
        <dbReference type="SAM" id="MobiDB-lite"/>
    </source>
</evidence>
<sequence length="115" mass="12230">MWVELASRPRLGGVGMVYRWCQHSMVGWRLYQPASTSHPSTTTTSMSHLSTTTASTSHLSTTTASTSSERANPALLSPHGGAANMTTPAAGASDHSQSPTVTVPLRWCAWSDRDG</sequence>
<organism evidence="2 3">
    <name type="scientific">Petrolisthes cinctipes</name>
    <name type="common">Flat porcelain crab</name>
    <dbReference type="NCBI Taxonomy" id="88211"/>
    <lineage>
        <taxon>Eukaryota</taxon>
        <taxon>Metazoa</taxon>
        <taxon>Ecdysozoa</taxon>
        <taxon>Arthropoda</taxon>
        <taxon>Crustacea</taxon>
        <taxon>Multicrustacea</taxon>
        <taxon>Malacostraca</taxon>
        <taxon>Eumalacostraca</taxon>
        <taxon>Eucarida</taxon>
        <taxon>Decapoda</taxon>
        <taxon>Pleocyemata</taxon>
        <taxon>Anomura</taxon>
        <taxon>Galatheoidea</taxon>
        <taxon>Porcellanidae</taxon>
        <taxon>Petrolisthes</taxon>
    </lineage>
</organism>
<proteinExistence type="predicted"/>